<sequence>MILPQNEAYRSSNKAVAQRGRPISSVRPVCELPTQCFVMRILAVGQAHFKWTYYIMSLANQCFVAPKGVSSLVISPSVWNSVNARNRSLRYERCHVAAGDDSILGTNRSPNRAL</sequence>
<name>A0A834P673_VESPE</name>
<protein>
    <submittedName>
        <fullName evidence="1">Uncharacterized protein</fullName>
    </submittedName>
</protein>
<proteinExistence type="predicted"/>
<keyword evidence="2" id="KW-1185">Reference proteome</keyword>
<dbReference type="EMBL" id="JACSDY010000004">
    <property type="protein sequence ID" value="KAF7429835.1"/>
    <property type="molecule type" value="Genomic_DNA"/>
</dbReference>
<gene>
    <name evidence="1" type="ORF">H0235_006233</name>
</gene>
<reference evidence="1" key="1">
    <citation type="journal article" date="2020" name="G3 (Bethesda)">
        <title>High-Quality Assemblies for Three Invasive Social Wasps from the &lt;i&gt;Vespula&lt;/i&gt; Genus.</title>
        <authorList>
            <person name="Harrop T.W.R."/>
            <person name="Guhlin J."/>
            <person name="McLaughlin G.M."/>
            <person name="Permina E."/>
            <person name="Stockwell P."/>
            <person name="Gilligan J."/>
            <person name="Le Lec M.F."/>
            <person name="Gruber M.A.M."/>
            <person name="Quinn O."/>
            <person name="Lovegrove M."/>
            <person name="Duncan E.J."/>
            <person name="Remnant E.J."/>
            <person name="Van Eeckhoven J."/>
            <person name="Graham B."/>
            <person name="Knapp R.A."/>
            <person name="Langford K.W."/>
            <person name="Kronenberg Z."/>
            <person name="Press M.O."/>
            <person name="Eacker S.M."/>
            <person name="Wilson-Rankin E.E."/>
            <person name="Purcell J."/>
            <person name="Lester P.J."/>
            <person name="Dearden P.K."/>
        </authorList>
    </citation>
    <scope>NUCLEOTIDE SEQUENCE</scope>
    <source>
        <strain evidence="1">Volc-1</strain>
    </source>
</reference>
<accession>A0A834P673</accession>
<evidence type="ECO:0000313" key="2">
    <source>
        <dbReference type="Proteomes" id="UP000600918"/>
    </source>
</evidence>
<evidence type="ECO:0000313" key="1">
    <source>
        <dbReference type="EMBL" id="KAF7429835.1"/>
    </source>
</evidence>
<comment type="caution">
    <text evidence="1">The sequence shown here is derived from an EMBL/GenBank/DDBJ whole genome shotgun (WGS) entry which is preliminary data.</text>
</comment>
<dbReference type="Proteomes" id="UP000600918">
    <property type="component" value="Unassembled WGS sequence"/>
</dbReference>
<organism evidence="1 2">
    <name type="scientific">Vespula pensylvanica</name>
    <name type="common">Western yellow jacket</name>
    <name type="synonym">Wasp</name>
    <dbReference type="NCBI Taxonomy" id="30213"/>
    <lineage>
        <taxon>Eukaryota</taxon>
        <taxon>Metazoa</taxon>
        <taxon>Ecdysozoa</taxon>
        <taxon>Arthropoda</taxon>
        <taxon>Hexapoda</taxon>
        <taxon>Insecta</taxon>
        <taxon>Pterygota</taxon>
        <taxon>Neoptera</taxon>
        <taxon>Endopterygota</taxon>
        <taxon>Hymenoptera</taxon>
        <taxon>Apocrita</taxon>
        <taxon>Aculeata</taxon>
        <taxon>Vespoidea</taxon>
        <taxon>Vespidae</taxon>
        <taxon>Vespinae</taxon>
        <taxon>Vespula</taxon>
    </lineage>
</organism>
<dbReference type="AlphaFoldDB" id="A0A834P673"/>